<sequence length="208" mass="22417">MKPHSPAAERNRDPILGVLRSYFGDRRHVLEIGSGTGQHAVHFAAAMPWLQWQPTDHPDALPGIEAWRAEAALPNLRPAIALQSELEGGLQPTPALPPGGFDAVFTANTLHIMGWPRVQALFASLPALMAPDALLAVYGPFNIGGQPTSESNRTFDAWLKNEYAEGGIRDLEAVQALAAAAGLREIGRFAMPANNFCLLWRRGGARVG</sequence>
<evidence type="ECO:0000313" key="2">
    <source>
        <dbReference type="Proteomes" id="UP000051802"/>
    </source>
</evidence>
<dbReference type="SUPFAM" id="SSF53335">
    <property type="entry name" value="S-adenosyl-L-methionine-dependent methyltransferases"/>
    <property type="match status" value="1"/>
</dbReference>
<name>A0A0Q9ZXT9_9GAMM</name>
<organism evidence="1 2">
    <name type="scientific">Stenotrophomonas panacihumi</name>
    <dbReference type="NCBI Taxonomy" id="676599"/>
    <lineage>
        <taxon>Bacteria</taxon>
        <taxon>Pseudomonadati</taxon>
        <taxon>Pseudomonadota</taxon>
        <taxon>Gammaproteobacteria</taxon>
        <taxon>Lysobacterales</taxon>
        <taxon>Lysobacteraceae</taxon>
        <taxon>Stenotrophomonas</taxon>
    </lineage>
</organism>
<accession>A0A0Q9ZXT9</accession>
<comment type="caution">
    <text evidence="1">The sequence shown here is derived from an EMBL/GenBank/DDBJ whole genome shotgun (WGS) entry which is preliminary data.</text>
</comment>
<dbReference type="PANTHER" id="PTHR20974:SF0">
    <property type="entry name" value="UPF0585 PROTEIN CG18661"/>
    <property type="match status" value="1"/>
</dbReference>
<dbReference type="InterPro" id="IPR010342">
    <property type="entry name" value="DUF938"/>
</dbReference>
<dbReference type="STRING" id="676599.ARC20_02035"/>
<reference evidence="1 2" key="1">
    <citation type="submission" date="2015-10" db="EMBL/GenBank/DDBJ databases">
        <title>Genome sequencing and analysis of members of genus Stenotrophomonas.</title>
        <authorList>
            <person name="Patil P.P."/>
            <person name="Midha S."/>
            <person name="Patil P.B."/>
        </authorList>
    </citation>
    <scope>NUCLEOTIDE SEQUENCE [LARGE SCALE GENOMIC DNA]</scope>
    <source>
        <strain evidence="1 2">JCM 16536</strain>
    </source>
</reference>
<keyword evidence="2" id="KW-1185">Reference proteome</keyword>
<evidence type="ECO:0000313" key="1">
    <source>
        <dbReference type="EMBL" id="KRG37695.1"/>
    </source>
</evidence>
<evidence type="ECO:0008006" key="3">
    <source>
        <dbReference type="Google" id="ProtNLM"/>
    </source>
</evidence>
<proteinExistence type="predicted"/>
<dbReference type="Pfam" id="PF06080">
    <property type="entry name" value="DUF938"/>
    <property type="match status" value="1"/>
</dbReference>
<dbReference type="InterPro" id="IPR029063">
    <property type="entry name" value="SAM-dependent_MTases_sf"/>
</dbReference>
<dbReference type="Gene3D" id="3.40.50.150">
    <property type="entry name" value="Vaccinia Virus protein VP39"/>
    <property type="match status" value="1"/>
</dbReference>
<dbReference type="Proteomes" id="UP000051802">
    <property type="component" value="Unassembled WGS sequence"/>
</dbReference>
<dbReference type="AlphaFoldDB" id="A0A0Q9ZXT9"/>
<dbReference type="EMBL" id="LLXU01000131">
    <property type="protein sequence ID" value="KRG37695.1"/>
    <property type="molecule type" value="Genomic_DNA"/>
</dbReference>
<gene>
    <name evidence="1" type="ORF">ARC20_02035</name>
</gene>
<dbReference type="OrthoDB" id="5563826at2"/>
<protein>
    <recommendedName>
        <fullName evidence="3">Methylase</fullName>
    </recommendedName>
</protein>
<dbReference type="RefSeq" id="WP_057649192.1">
    <property type="nucleotide sequence ID" value="NZ_LLXU01000131.1"/>
</dbReference>
<dbReference type="PANTHER" id="PTHR20974">
    <property type="entry name" value="UPF0585 PROTEIN CG18661"/>
    <property type="match status" value="1"/>
</dbReference>